<dbReference type="AlphaFoldDB" id="A0A371I9C2"/>
<protein>
    <submittedName>
        <fullName evidence="1">Uncharacterized protein</fullName>
    </submittedName>
</protein>
<gene>
    <name evidence="1" type="ORF">CR513_03637</name>
</gene>
<organism evidence="1 2">
    <name type="scientific">Mucuna pruriens</name>
    <name type="common">Velvet bean</name>
    <name type="synonym">Dolichos pruriens</name>
    <dbReference type="NCBI Taxonomy" id="157652"/>
    <lineage>
        <taxon>Eukaryota</taxon>
        <taxon>Viridiplantae</taxon>
        <taxon>Streptophyta</taxon>
        <taxon>Embryophyta</taxon>
        <taxon>Tracheophyta</taxon>
        <taxon>Spermatophyta</taxon>
        <taxon>Magnoliopsida</taxon>
        <taxon>eudicotyledons</taxon>
        <taxon>Gunneridae</taxon>
        <taxon>Pentapetalae</taxon>
        <taxon>rosids</taxon>
        <taxon>fabids</taxon>
        <taxon>Fabales</taxon>
        <taxon>Fabaceae</taxon>
        <taxon>Papilionoideae</taxon>
        <taxon>50 kb inversion clade</taxon>
        <taxon>NPAAA clade</taxon>
        <taxon>indigoferoid/millettioid clade</taxon>
        <taxon>Phaseoleae</taxon>
        <taxon>Mucuna</taxon>
    </lineage>
</organism>
<proteinExistence type="predicted"/>
<dbReference type="EMBL" id="QJKJ01000601">
    <property type="protein sequence ID" value="RDY11647.1"/>
    <property type="molecule type" value="Genomic_DNA"/>
</dbReference>
<dbReference type="Proteomes" id="UP000257109">
    <property type="component" value="Unassembled WGS sequence"/>
</dbReference>
<accession>A0A371I9C2</accession>
<comment type="caution">
    <text evidence="1">The sequence shown here is derived from an EMBL/GenBank/DDBJ whole genome shotgun (WGS) entry which is preliminary data.</text>
</comment>
<reference evidence="1" key="1">
    <citation type="submission" date="2018-05" db="EMBL/GenBank/DDBJ databases">
        <title>Draft genome of Mucuna pruriens seed.</title>
        <authorList>
            <person name="Nnadi N.E."/>
            <person name="Vos R."/>
            <person name="Hasami M.H."/>
            <person name="Devisetty U.K."/>
            <person name="Aguiy J.C."/>
        </authorList>
    </citation>
    <scope>NUCLEOTIDE SEQUENCE [LARGE SCALE GENOMIC DNA]</scope>
    <source>
        <strain evidence="1">JCA_2017</strain>
    </source>
</reference>
<sequence length="201" mass="22402">MATRQLLVANVRELNLSWKRVKVLGLIWLETLGNMLVDWGMQAITCQLNGELVEFKVEGNKHSSENPGLTPQKGREHGFILFEGGTSSGIIRQSRQISHLCVFLMDSLVIAKISCHTSGGTRCSLLPIVTRANGSAYFFNGRKWHCISISGYVLVGDNLRLAREHVRTGKQLTNTFVKALNKSRRCYICNELSTININTPA</sequence>
<keyword evidence="2" id="KW-1185">Reference proteome</keyword>
<feature type="non-terminal residue" evidence="1">
    <location>
        <position position="1"/>
    </location>
</feature>
<name>A0A371I9C2_MUCPR</name>
<evidence type="ECO:0000313" key="1">
    <source>
        <dbReference type="EMBL" id="RDY11647.1"/>
    </source>
</evidence>
<evidence type="ECO:0000313" key="2">
    <source>
        <dbReference type="Proteomes" id="UP000257109"/>
    </source>
</evidence>